<organism evidence="1 3">
    <name type="scientific">Duganella violaceipulchra</name>
    <dbReference type="NCBI Taxonomy" id="2849652"/>
    <lineage>
        <taxon>Bacteria</taxon>
        <taxon>Pseudomonadati</taxon>
        <taxon>Pseudomonadota</taxon>
        <taxon>Betaproteobacteria</taxon>
        <taxon>Burkholderiales</taxon>
        <taxon>Oxalobacteraceae</taxon>
        <taxon>Telluria group</taxon>
        <taxon>Duganella</taxon>
    </lineage>
</organism>
<keyword evidence="4" id="KW-1185">Reference proteome</keyword>
<dbReference type="EMBL" id="JALJZU010000002">
    <property type="protein sequence ID" value="MCP2007469.1"/>
    <property type="molecule type" value="Genomic_DNA"/>
</dbReference>
<dbReference type="Proteomes" id="UP001155901">
    <property type="component" value="Unassembled WGS sequence"/>
</dbReference>
<reference evidence="1" key="1">
    <citation type="submission" date="2021-07" db="EMBL/GenBank/DDBJ databases">
        <title>Characterization of violacein-producing bacteria and related species.</title>
        <authorList>
            <person name="Wilson H.S."/>
            <person name="De Leon M.E."/>
        </authorList>
    </citation>
    <scope>NUCLEOTIDE SEQUENCE</scope>
    <source>
        <strain evidence="1">HSC-15S17</strain>
    </source>
</reference>
<evidence type="ECO:0000313" key="4">
    <source>
        <dbReference type="Proteomes" id="UP001162889"/>
    </source>
</evidence>
<evidence type="ECO:0000313" key="3">
    <source>
        <dbReference type="Proteomes" id="UP001155901"/>
    </source>
</evidence>
<dbReference type="AlphaFoldDB" id="A0AA41HFY4"/>
<name>A0AA41HFY4_9BURK</name>
<sequence>MTFAIFQGNDPAGTLLAWRGWSVGDWIAGRDEAVRLPDLPVYRADGPMPRQDRVIHPLRAIDGRAGYYVGANYRYGEVAELAWLRYDNRADPLKVRHGQYGWRTRFDHPSMVLRPGHGWEARAQLMRGDITMGPNAAALDFQAWYALVSRQLGPGTLALRYDRLRTVEHDLLPEDPNAERGRALALAYSLNVSDAVAVVAELLAIDSLRDARALLGEGRRQIERSLAASVRWRF</sequence>
<reference evidence="2" key="2">
    <citation type="submission" date="2022-03" db="EMBL/GenBank/DDBJ databases">
        <title>Genome Encyclopedia of Bacteria and Archaea VI: Functional Genomics of Type Strains.</title>
        <authorList>
            <person name="Whitman W."/>
        </authorList>
    </citation>
    <scope>NUCLEOTIDE SEQUENCE</scope>
    <source>
        <strain evidence="2">HSC-15S17</strain>
    </source>
</reference>
<evidence type="ECO:0000313" key="1">
    <source>
        <dbReference type="EMBL" id="MBV6323779.1"/>
    </source>
</evidence>
<dbReference type="RefSeq" id="WP_217944620.1">
    <property type="nucleotide sequence ID" value="NZ_JAHTGR010000013.1"/>
</dbReference>
<dbReference type="Proteomes" id="UP001162889">
    <property type="component" value="Unassembled WGS sequence"/>
</dbReference>
<evidence type="ECO:0000313" key="2">
    <source>
        <dbReference type="EMBL" id="MCP2007469.1"/>
    </source>
</evidence>
<proteinExistence type="predicted"/>
<protein>
    <submittedName>
        <fullName evidence="1">Uncharacterized protein</fullName>
    </submittedName>
</protein>
<gene>
    <name evidence="1" type="ORF">KVP70_22850</name>
    <name evidence="2" type="ORF">L1274_001162</name>
</gene>
<comment type="caution">
    <text evidence="1">The sequence shown here is derived from an EMBL/GenBank/DDBJ whole genome shotgun (WGS) entry which is preliminary data.</text>
</comment>
<dbReference type="EMBL" id="JAHTGR010000013">
    <property type="protein sequence ID" value="MBV6323779.1"/>
    <property type="molecule type" value="Genomic_DNA"/>
</dbReference>
<accession>A0AA41HFY4</accession>